<comment type="caution">
    <text evidence="3">The sequence shown here is derived from an EMBL/GenBank/DDBJ whole genome shotgun (WGS) entry which is preliminary data.</text>
</comment>
<reference evidence="2" key="1">
    <citation type="journal article" date="2017" name="J. Clin. Microbiol.">
        <title>Finegoldia magna Isolated from Orthopedic Joint Implant-Associated Infections.</title>
        <authorList>
            <person name="Soderquist B."/>
            <person name="Bjorklund S."/>
            <person name="Hellmark B."/>
            <person name="Jensen A."/>
            <person name="Bruggemann H."/>
        </authorList>
    </citation>
    <scope>NUCLEOTIDE SEQUENCE</scope>
    <source>
        <strain evidence="2">12T273</strain>
    </source>
</reference>
<gene>
    <name evidence="2" type="ORF">B9N55_04695</name>
    <name evidence="3" type="ORF">CJ208_01130</name>
</gene>
<dbReference type="NCBIfam" id="NF033218">
    <property type="entry name" value="anchor_AmaP"/>
    <property type="match status" value="1"/>
</dbReference>
<accession>A0A233V015</accession>
<keyword evidence="1" id="KW-1133">Transmembrane helix</keyword>
<keyword evidence="1" id="KW-0472">Membrane</keyword>
<dbReference type="RefSeq" id="WP_094208469.1">
    <property type="nucleotide sequence ID" value="NZ_CAUPKI010000001.1"/>
</dbReference>
<evidence type="ECO:0000313" key="4">
    <source>
        <dbReference type="Proteomes" id="UP000215546"/>
    </source>
</evidence>
<evidence type="ECO:0000313" key="5">
    <source>
        <dbReference type="Proteomes" id="UP000235723"/>
    </source>
</evidence>
<proteinExistence type="predicted"/>
<evidence type="ECO:0000313" key="2">
    <source>
        <dbReference type="EMBL" id="OXZ32536.1"/>
    </source>
</evidence>
<organism evidence="3 5">
    <name type="scientific">Finegoldia magna</name>
    <name type="common">Peptostreptococcus magnus</name>
    <dbReference type="NCBI Taxonomy" id="1260"/>
    <lineage>
        <taxon>Bacteria</taxon>
        <taxon>Bacillati</taxon>
        <taxon>Bacillota</taxon>
        <taxon>Tissierellia</taxon>
        <taxon>Tissierellales</taxon>
        <taxon>Peptoniphilaceae</taxon>
        <taxon>Finegoldia</taxon>
    </lineage>
</organism>
<name>A0A233V015_FINMA</name>
<dbReference type="Proteomes" id="UP000215546">
    <property type="component" value="Unassembled WGS sequence"/>
</dbReference>
<dbReference type="AlphaFoldDB" id="A0A233V015"/>
<feature type="transmembrane region" description="Helical" evidence="1">
    <location>
        <begin position="7"/>
        <end position="27"/>
    </location>
</feature>
<dbReference type="Proteomes" id="UP000235723">
    <property type="component" value="Unassembled WGS sequence"/>
</dbReference>
<feature type="transmembrane region" description="Helical" evidence="1">
    <location>
        <begin position="47"/>
        <end position="70"/>
    </location>
</feature>
<dbReference type="EMBL" id="PNHD01000001">
    <property type="protein sequence ID" value="PMC61014.1"/>
    <property type="molecule type" value="Genomic_DNA"/>
</dbReference>
<protein>
    <submittedName>
        <fullName evidence="3">Alkaline shock response membrane anchor protein AmaP</fullName>
    </submittedName>
</protein>
<evidence type="ECO:0000313" key="3">
    <source>
        <dbReference type="EMBL" id="PMC61014.1"/>
    </source>
</evidence>
<reference evidence="4" key="2">
    <citation type="submission" date="2017-04" db="EMBL/GenBank/DDBJ databases">
        <title>Finegoldia magna isolated from orthopedic joint implant-associated infections.</title>
        <authorList>
            <person name="Bjorklund S."/>
            <person name="Bruggemann H."/>
            <person name="Jensen A."/>
            <person name="Hellmark B."/>
            <person name="Soderquist B."/>
        </authorList>
    </citation>
    <scope>NUCLEOTIDE SEQUENCE [LARGE SCALE GENOMIC DNA]</scope>
    <source>
        <strain evidence="4">12T273</strain>
    </source>
</reference>
<dbReference type="EMBL" id="NDYE01000011">
    <property type="protein sequence ID" value="OXZ32536.1"/>
    <property type="molecule type" value="Genomic_DNA"/>
</dbReference>
<reference evidence="3 5" key="3">
    <citation type="submission" date="2017-09" db="EMBL/GenBank/DDBJ databases">
        <title>Bacterial strain isolated from the female urinary microbiota.</title>
        <authorList>
            <person name="Thomas-White K."/>
            <person name="Kumar N."/>
            <person name="Forster S."/>
            <person name="Putonti C."/>
            <person name="Lawley T."/>
            <person name="Wolfe A.J."/>
        </authorList>
    </citation>
    <scope>NUCLEOTIDE SEQUENCE [LARGE SCALE GENOMIC DNA]</scope>
    <source>
        <strain evidence="3 5">UMB0115</strain>
    </source>
</reference>
<sequence>MSGFKKFVHILFSILLILFSLVMFFTVFNFGQVSYNLRELMMNEVCFYILAVIGALILLGALIIMFKAIFSDNLSDFLISRDKDGEVMISTDALENTVKSTVNRFNDVRTSNVNVRVNNSNEPYMNCDVEVGVRDMSNVGGLGENIKNDIKTNLETLTGYKVKDITVKFLDLAKSTNKRVV</sequence>
<keyword evidence="1" id="KW-0812">Transmembrane</keyword>
<evidence type="ECO:0000256" key="1">
    <source>
        <dbReference type="SAM" id="Phobius"/>
    </source>
</evidence>